<evidence type="ECO:0000313" key="3">
    <source>
        <dbReference type="EMBL" id="KAK6507676.1"/>
    </source>
</evidence>
<sequence length="600" mass="69373">MPDRFPLRTITGRPIIPGEGLYPHPTGDFARPLFYREQYLRKFSASIREEDDWTTKIEDRSFVAGKLREAAAIDRILPITGKHVQVWDEQDVSFVYQELIEKYKTYCDQHKDSRIRPSVDGVWRIDDFTDESLRGNLIKAAATLESDPQRKWHPESNQQLLDLVHPSWWPIIYGRTKTIDGETIPPLEIPENRYWRETNEYDYSTKFCWLPSEFEISPSGKTKIASYINNLALPEQSEIFYPILEEIFSKLVPLFNHVLADLRRWSHKLERVSYLSFKEAKNLGCGGSVSEDTYMESLETLLTKFEKGEYLTEDDKKEARRPRSLLKRFVNSVPLVNKQVHITNIGNHAGPSWDPPSQGLLDFVKLEGTTARVIVKMATIVLTPEKPKWNGGPWHVEAMKNERIVATGIYYYDQENITPSSLAFRRALDNIGISRPRVGHKDHEEQLSEMYNTKVQMDCPASQEIGSIPTKKNRAIVFPNIFQHRIEPFELVDNTKNGYRRILAFFLCDPTTEEHKIPTTKTVPPQQPDVQASIINMLCKTGAGKLPMELFQIITKDLPPPISREEAEKYKEELMEERTKFRENSRAINGRLVELSRCSD</sequence>
<accession>A0AAV9WGP5</accession>
<dbReference type="Pfam" id="PF14033">
    <property type="entry name" value="DUF4246"/>
    <property type="match status" value="1"/>
</dbReference>
<dbReference type="PANTHER" id="PTHR33119">
    <property type="entry name" value="IFI3P"/>
    <property type="match status" value="1"/>
</dbReference>
<proteinExistence type="predicted"/>
<dbReference type="Proteomes" id="UP001370758">
    <property type="component" value="Unassembled WGS sequence"/>
</dbReference>
<protein>
    <submittedName>
        <fullName evidence="3">Uncharacterized protein</fullName>
    </submittedName>
</protein>
<dbReference type="EMBL" id="JAVHJL010000003">
    <property type="protein sequence ID" value="KAK6507676.1"/>
    <property type="molecule type" value="Genomic_DNA"/>
</dbReference>
<dbReference type="AlphaFoldDB" id="A0AAV9WGP5"/>
<reference evidence="3 4" key="1">
    <citation type="submission" date="2023-08" db="EMBL/GenBank/DDBJ databases">
        <authorList>
            <person name="Palmer J.M."/>
        </authorList>
    </citation>
    <scope>NUCLEOTIDE SEQUENCE [LARGE SCALE GENOMIC DNA]</scope>
    <source>
        <strain evidence="3 4">TWF481</strain>
    </source>
</reference>
<dbReference type="InterPro" id="IPR049207">
    <property type="entry name" value="DUF4246_N"/>
</dbReference>
<comment type="caution">
    <text evidence="3">The sequence shown here is derived from an EMBL/GenBank/DDBJ whole genome shotgun (WGS) entry which is preliminary data.</text>
</comment>
<evidence type="ECO:0000259" key="1">
    <source>
        <dbReference type="Pfam" id="PF14033"/>
    </source>
</evidence>
<name>A0AAV9WGP5_9PEZI</name>
<evidence type="ECO:0000313" key="4">
    <source>
        <dbReference type="Proteomes" id="UP001370758"/>
    </source>
</evidence>
<dbReference type="InterPro" id="IPR049192">
    <property type="entry name" value="DUF4246_C"/>
</dbReference>
<evidence type="ECO:0000259" key="2">
    <source>
        <dbReference type="Pfam" id="PF21666"/>
    </source>
</evidence>
<dbReference type="InterPro" id="IPR025340">
    <property type="entry name" value="DUF4246"/>
</dbReference>
<organism evidence="3 4">
    <name type="scientific">Arthrobotrys musiformis</name>
    <dbReference type="NCBI Taxonomy" id="47236"/>
    <lineage>
        <taxon>Eukaryota</taxon>
        <taxon>Fungi</taxon>
        <taxon>Dikarya</taxon>
        <taxon>Ascomycota</taxon>
        <taxon>Pezizomycotina</taxon>
        <taxon>Orbiliomycetes</taxon>
        <taxon>Orbiliales</taxon>
        <taxon>Orbiliaceae</taxon>
        <taxon>Arthrobotrys</taxon>
    </lineage>
</organism>
<feature type="domain" description="DUF4246" evidence="2">
    <location>
        <begin position="17"/>
        <end position="64"/>
    </location>
</feature>
<dbReference type="PANTHER" id="PTHR33119:SF1">
    <property type="entry name" value="FE2OG DIOXYGENASE DOMAIN-CONTAINING PROTEIN"/>
    <property type="match status" value="1"/>
</dbReference>
<gene>
    <name evidence="3" type="ORF">TWF481_006099</name>
</gene>
<dbReference type="Pfam" id="PF21666">
    <property type="entry name" value="DUF4246_N"/>
    <property type="match status" value="1"/>
</dbReference>
<keyword evidence="4" id="KW-1185">Reference proteome</keyword>
<feature type="domain" description="DUF4246" evidence="1">
    <location>
        <begin position="91"/>
        <end position="530"/>
    </location>
</feature>